<evidence type="ECO:0000256" key="2">
    <source>
        <dbReference type="SAM" id="SignalP"/>
    </source>
</evidence>
<feature type="signal peptide" evidence="2">
    <location>
        <begin position="1"/>
        <end position="24"/>
    </location>
</feature>
<evidence type="ECO:0008006" key="5">
    <source>
        <dbReference type="Google" id="ProtNLM"/>
    </source>
</evidence>
<keyword evidence="1" id="KW-0472">Membrane</keyword>
<evidence type="ECO:0000313" key="4">
    <source>
        <dbReference type="Proteomes" id="UP000481153"/>
    </source>
</evidence>
<accession>A0A6G0WBT9</accession>
<organism evidence="3 4">
    <name type="scientific">Aphanomyces euteiches</name>
    <dbReference type="NCBI Taxonomy" id="100861"/>
    <lineage>
        <taxon>Eukaryota</taxon>
        <taxon>Sar</taxon>
        <taxon>Stramenopiles</taxon>
        <taxon>Oomycota</taxon>
        <taxon>Saprolegniomycetes</taxon>
        <taxon>Saprolegniales</taxon>
        <taxon>Verrucalvaceae</taxon>
        <taxon>Aphanomyces</taxon>
    </lineage>
</organism>
<dbReference type="VEuPathDB" id="FungiDB:AeMF1_021340"/>
<dbReference type="EMBL" id="VJMJ01000296">
    <property type="protein sequence ID" value="KAF0723729.1"/>
    <property type="molecule type" value="Genomic_DNA"/>
</dbReference>
<dbReference type="AlphaFoldDB" id="A0A6G0WBT9"/>
<gene>
    <name evidence="3" type="ORF">Ae201684_017402</name>
</gene>
<reference evidence="3 4" key="1">
    <citation type="submission" date="2019-07" db="EMBL/GenBank/DDBJ databases">
        <title>Genomics analysis of Aphanomyces spp. identifies a new class of oomycete effector associated with host adaptation.</title>
        <authorList>
            <person name="Gaulin E."/>
        </authorList>
    </citation>
    <scope>NUCLEOTIDE SEQUENCE [LARGE SCALE GENOMIC DNA]</scope>
    <source>
        <strain evidence="3 4">ATCC 201684</strain>
    </source>
</reference>
<keyword evidence="2" id="KW-0732">Signal</keyword>
<feature type="transmembrane region" description="Helical" evidence="1">
    <location>
        <begin position="160"/>
        <end position="176"/>
    </location>
</feature>
<keyword evidence="1" id="KW-1133">Transmembrane helix</keyword>
<evidence type="ECO:0000313" key="3">
    <source>
        <dbReference type="EMBL" id="KAF0723729.1"/>
    </source>
</evidence>
<evidence type="ECO:0000256" key="1">
    <source>
        <dbReference type="SAM" id="Phobius"/>
    </source>
</evidence>
<feature type="chain" id="PRO_5026114927" description="Secreted protein" evidence="2">
    <location>
        <begin position="25"/>
        <end position="180"/>
    </location>
</feature>
<comment type="caution">
    <text evidence="3">The sequence shown here is derived from an EMBL/GenBank/DDBJ whole genome shotgun (WGS) entry which is preliminary data.</text>
</comment>
<dbReference type="Proteomes" id="UP000481153">
    <property type="component" value="Unassembled WGS sequence"/>
</dbReference>
<name>A0A6G0WBT9_9STRA</name>
<keyword evidence="1" id="KW-0812">Transmembrane</keyword>
<protein>
    <recommendedName>
        <fullName evidence="5">Secreted protein</fullName>
    </recommendedName>
</protein>
<sequence>MLLLQVFFIWAWFFPLHWQVVAEAEEPAPCVVPRHCSIGFACVFNSTGACTCTCHEATPATNLVAATDSPPEATNDGPLLRRPCTNSTQCPPFHVCFAGDTWAGFCVHHHNQTKKVTDAPTKPLPSRKKLRHNKAVATIQNEAKTKQDDSSMDLFSLQQMRFELGLVLVAIIVLMLKMTR</sequence>
<proteinExistence type="predicted"/>
<keyword evidence="4" id="KW-1185">Reference proteome</keyword>